<dbReference type="Proteomes" id="UP000595332">
    <property type="component" value="Chromosome"/>
</dbReference>
<feature type="transmembrane region" description="Helical" evidence="1">
    <location>
        <begin position="36"/>
        <end position="54"/>
    </location>
</feature>
<dbReference type="EMBL" id="AP014546">
    <property type="protein sequence ID" value="BBB30203.1"/>
    <property type="molecule type" value="Genomic_DNA"/>
</dbReference>
<accession>A0A7R6PIF7</accession>
<feature type="transmembrane region" description="Helical" evidence="1">
    <location>
        <begin position="171"/>
        <end position="190"/>
    </location>
</feature>
<feature type="domain" description="Fatty acid desaturase" evidence="2">
    <location>
        <begin position="35"/>
        <end position="252"/>
    </location>
</feature>
<evidence type="ECO:0000313" key="3">
    <source>
        <dbReference type="EMBL" id="BBB30203.1"/>
    </source>
</evidence>
<dbReference type="InterPro" id="IPR005804">
    <property type="entry name" value="FA_desaturase_dom"/>
</dbReference>
<keyword evidence="1" id="KW-1133">Transmembrane helix</keyword>
<keyword evidence="1" id="KW-0472">Membrane</keyword>
<proteinExistence type="predicted"/>
<reference evidence="3 4" key="1">
    <citation type="journal article" date="2008" name="Int. J. Syst. Evol. Microbiol.">
        <title>Neptunomonas japonica sp. nov., an Osedax japonicus symbiont-like bacterium isolated from sediment adjacent to sperm whale carcasses off Kagoshima, Japan.</title>
        <authorList>
            <person name="Miyazaki M."/>
            <person name="Nogi Y."/>
            <person name="Fujiwara Y."/>
            <person name="Kawato M."/>
            <person name="Kubokawa K."/>
            <person name="Horikoshi K."/>
        </authorList>
    </citation>
    <scope>NUCLEOTIDE SEQUENCE [LARGE SCALE GENOMIC DNA]</scope>
    <source>
        <strain evidence="3 4">JAMM 1380</strain>
    </source>
</reference>
<dbReference type="Pfam" id="PF00487">
    <property type="entry name" value="FA_desaturase"/>
    <property type="match status" value="1"/>
</dbReference>
<dbReference type="KEGG" id="njp:NEJAP_2256"/>
<keyword evidence="4" id="KW-1185">Reference proteome</keyword>
<dbReference type="GO" id="GO:0006629">
    <property type="term" value="P:lipid metabolic process"/>
    <property type="evidence" value="ECO:0007669"/>
    <property type="project" value="InterPro"/>
</dbReference>
<evidence type="ECO:0000259" key="2">
    <source>
        <dbReference type="Pfam" id="PF00487"/>
    </source>
</evidence>
<organism evidence="3 4">
    <name type="scientific">Neptunomonas japonica JAMM 1380</name>
    <dbReference type="NCBI Taxonomy" id="1441457"/>
    <lineage>
        <taxon>Bacteria</taxon>
        <taxon>Pseudomonadati</taxon>
        <taxon>Pseudomonadota</taxon>
        <taxon>Gammaproteobacteria</taxon>
        <taxon>Oceanospirillales</taxon>
        <taxon>Oceanospirillaceae</taxon>
        <taxon>Neptunomonas</taxon>
    </lineage>
</organism>
<name>A0A7R6PIF7_9GAMM</name>
<evidence type="ECO:0000256" key="1">
    <source>
        <dbReference type="SAM" id="Phobius"/>
    </source>
</evidence>
<protein>
    <submittedName>
        <fullName evidence="3">Fatty acid desaturase</fullName>
    </submittedName>
</protein>
<sequence length="265" mass="30819">MNGFRYKEDRWPVFIVLALTVIDFILYFTINDIAVLGGYYLLMLLPKGVICAWNHHHQHLFTFRHAFLNRGLEFVYALHTGVTTHLWRLHHVLGHHLNFLDQEQDESRWKRKDGTRMGMGEYTLNVALTAYSRGYRVGKKHPKQLSTFLIYTAITFIIVAILVWYKPVAGLMLFVLPMITSLLFTAYVTYEHHSGLDTKNEFEASYNNLDPLFNRLTGNLGYHTAHHHKQGVHWSKLPALHAEIEDRIPAHLYQKSIFTRMIGSG</sequence>
<evidence type="ECO:0000313" key="4">
    <source>
        <dbReference type="Proteomes" id="UP000595332"/>
    </source>
</evidence>
<dbReference type="AlphaFoldDB" id="A0A7R6PIF7"/>
<keyword evidence="1" id="KW-0812">Transmembrane</keyword>
<feature type="transmembrane region" description="Helical" evidence="1">
    <location>
        <begin position="12"/>
        <end position="30"/>
    </location>
</feature>
<gene>
    <name evidence="3" type="ORF">NEJAP_2256</name>
</gene>
<feature type="transmembrane region" description="Helical" evidence="1">
    <location>
        <begin position="145"/>
        <end position="165"/>
    </location>
</feature>